<evidence type="ECO:0000256" key="1">
    <source>
        <dbReference type="SAM" id="Coils"/>
    </source>
</evidence>
<sequence>MAISKNDVYNDSHCSKSCKKNTNSLNTKITNLNEALSENKTNLYHYKVALSQVEARLIEFKTQEIKFCEMIRGLEFDVKNKNIKIENLMNELEQIKKEKEGLDSKLTGFEYASKDLDTLLGSQRSDKNKEGLGYNDVPPPAQVYSPSKKDMSWTGLPEFADDTITNYNRPSPSIEIDCAEVKTNKAEAARKPSIKYAEMYKNTSKSPKVRGNQRNWNNLKTQQLGKDFVMKNKACFKCSHFDHLAYDCGVWVEKGKNWPKNNFAHKNVTPRADLFKTASVSAARHVNTAAPRPNVNSARPKTTQDLVIIKLIQRVKRLERELKTRTQPTKIQKVDVRGRSRSVMAWVPKKV</sequence>
<protein>
    <submittedName>
        <fullName evidence="3">Ubiquitin hydrolase</fullName>
    </submittedName>
</protein>
<gene>
    <name evidence="3" type="ORF">Tci_023443</name>
</gene>
<evidence type="ECO:0000256" key="2">
    <source>
        <dbReference type="SAM" id="MobiDB-lite"/>
    </source>
</evidence>
<dbReference type="EMBL" id="BKCJ010002871">
    <property type="protein sequence ID" value="GEU51465.1"/>
    <property type="molecule type" value="Genomic_DNA"/>
</dbReference>
<accession>A0A6L2KTV0</accession>
<dbReference type="GO" id="GO:0016787">
    <property type="term" value="F:hydrolase activity"/>
    <property type="evidence" value="ECO:0007669"/>
    <property type="project" value="UniProtKB-KW"/>
</dbReference>
<reference evidence="3" key="1">
    <citation type="journal article" date="2019" name="Sci. Rep.">
        <title>Draft genome of Tanacetum cinerariifolium, the natural source of mosquito coil.</title>
        <authorList>
            <person name="Yamashiro T."/>
            <person name="Shiraishi A."/>
            <person name="Satake H."/>
            <person name="Nakayama K."/>
        </authorList>
    </citation>
    <scope>NUCLEOTIDE SEQUENCE</scope>
</reference>
<keyword evidence="3" id="KW-0378">Hydrolase</keyword>
<proteinExistence type="predicted"/>
<feature type="coiled-coil region" evidence="1">
    <location>
        <begin position="71"/>
        <end position="105"/>
    </location>
</feature>
<organism evidence="3">
    <name type="scientific">Tanacetum cinerariifolium</name>
    <name type="common">Dalmatian daisy</name>
    <name type="synonym">Chrysanthemum cinerariifolium</name>
    <dbReference type="NCBI Taxonomy" id="118510"/>
    <lineage>
        <taxon>Eukaryota</taxon>
        <taxon>Viridiplantae</taxon>
        <taxon>Streptophyta</taxon>
        <taxon>Embryophyta</taxon>
        <taxon>Tracheophyta</taxon>
        <taxon>Spermatophyta</taxon>
        <taxon>Magnoliopsida</taxon>
        <taxon>eudicotyledons</taxon>
        <taxon>Gunneridae</taxon>
        <taxon>Pentapetalae</taxon>
        <taxon>asterids</taxon>
        <taxon>campanulids</taxon>
        <taxon>Asterales</taxon>
        <taxon>Asteraceae</taxon>
        <taxon>Asteroideae</taxon>
        <taxon>Anthemideae</taxon>
        <taxon>Anthemidinae</taxon>
        <taxon>Tanacetum</taxon>
    </lineage>
</organism>
<name>A0A6L2KTV0_TANCI</name>
<keyword evidence="1" id="KW-0175">Coiled coil</keyword>
<evidence type="ECO:0000313" key="3">
    <source>
        <dbReference type="EMBL" id="GEU51465.1"/>
    </source>
</evidence>
<comment type="caution">
    <text evidence="3">The sequence shown here is derived from an EMBL/GenBank/DDBJ whole genome shotgun (WGS) entry which is preliminary data.</text>
</comment>
<feature type="region of interest" description="Disordered" evidence="2">
    <location>
        <begin position="122"/>
        <end position="149"/>
    </location>
</feature>
<dbReference type="AlphaFoldDB" id="A0A6L2KTV0"/>